<organism evidence="2 3">
    <name type="scientific">Botrytis porri</name>
    <dbReference type="NCBI Taxonomy" id="87229"/>
    <lineage>
        <taxon>Eukaryota</taxon>
        <taxon>Fungi</taxon>
        <taxon>Dikarya</taxon>
        <taxon>Ascomycota</taxon>
        <taxon>Pezizomycotina</taxon>
        <taxon>Leotiomycetes</taxon>
        <taxon>Helotiales</taxon>
        <taxon>Sclerotiniaceae</taxon>
        <taxon>Botrytis</taxon>
    </lineage>
</organism>
<name>A0A4Z1KAS7_9HELO</name>
<keyword evidence="3" id="KW-1185">Reference proteome</keyword>
<proteinExistence type="predicted"/>
<gene>
    <name evidence="2" type="ORF">BPOR_1237g00020</name>
</gene>
<feature type="region of interest" description="Disordered" evidence="1">
    <location>
        <begin position="35"/>
        <end position="56"/>
    </location>
</feature>
<evidence type="ECO:0000313" key="2">
    <source>
        <dbReference type="EMBL" id="TGO81270.1"/>
    </source>
</evidence>
<dbReference type="Proteomes" id="UP000297280">
    <property type="component" value="Unassembled WGS sequence"/>
</dbReference>
<accession>A0A4Z1KAS7</accession>
<dbReference type="AlphaFoldDB" id="A0A4Z1KAS7"/>
<reference evidence="2 3" key="1">
    <citation type="submission" date="2017-12" db="EMBL/GenBank/DDBJ databases">
        <title>Comparative genomics of Botrytis spp.</title>
        <authorList>
            <person name="Valero-Jimenez C.A."/>
            <person name="Tapia P."/>
            <person name="Veloso J."/>
            <person name="Silva-Moreno E."/>
            <person name="Staats M."/>
            <person name="Valdes J.H."/>
            <person name="Van Kan J.A.L."/>
        </authorList>
    </citation>
    <scope>NUCLEOTIDE SEQUENCE [LARGE SCALE GENOMIC DNA]</scope>
    <source>
        <strain evidence="2 3">MUCL3349</strain>
    </source>
</reference>
<dbReference type="EMBL" id="PQXO01001230">
    <property type="protein sequence ID" value="TGO81270.1"/>
    <property type="molecule type" value="Genomic_DNA"/>
</dbReference>
<protein>
    <submittedName>
        <fullName evidence="2">Uncharacterized protein</fullName>
    </submittedName>
</protein>
<evidence type="ECO:0000256" key="1">
    <source>
        <dbReference type="SAM" id="MobiDB-lite"/>
    </source>
</evidence>
<evidence type="ECO:0000313" key="3">
    <source>
        <dbReference type="Proteomes" id="UP000297280"/>
    </source>
</evidence>
<sequence>MEYTNLSSPSSTIVNEPIWDVRFYQNPSTYISKRIRRGGHDGLPHNPLLNGSTRENTIQPDKEVNTRFTFLPNKRIREESVDLDIPSKGMEVWPGIRKDGKNFRKGPKILSSDEVERLVKLGDKIERARFERKKKREKLKSTCKNIQEDVLKFVNDKLADDVHSLSFFGDTSLQKEFQDMGLDITKRHTQDEGEIFSVKLEFRFSVQN</sequence>
<comment type="caution">
    <text evidence="2">The sequence shown here is derived from an EMBL/GenBank/DDBJ whole genome shotgun (WGS) entry which is preliminary data.</text>
</comment>